<evidence type="ECO:0000313" key="3">
    <source>
        <dbReference type="Proteomes" id="UP001296706"/>
    </source>
</evidence>
<keyword evidence="3" id="KW-1185">Reference proteome</keyword>
<evidence type="ECO:0000256" key="1">
    <source>
        <dbReference type="SAM" id="MobiDB-lite"/>
    </source>
</evidence>
<dbReference type="EMBL" id="JAAXKY010000012">
    <property type="protein sequence ID" value="NMH76725.1"/>
    <property type="molecule type" value="Genomic_DNA"/>
</dbReference>
<feature type="compositionally biased region" description="Basic and acidic residues" evidence="1">
    <location>
        <begin position="52"/>
        <end position="61"/>
    </location>
</feature>
<feature type="compositionally biased region" description="Basic residues" evidence="1">
    <location>
        <begin position="21"/>
        <end position="30"/>
    </location>
</feature>
<dbReference type="Pfam" id="PF05331">
    <property type="entry name" value="DUF742"/>
    <property type="match status" value="1"/>
</dbReference>
<dbReference type="PANTHER" id="PTHR36221">
    <property type="entry name" value="DUF742 DOMAIN-CONTAINING PROTEIN"/>
    <property type="match status" value="1"/>
</dbReference>
<name>A0ABX1R8M1_9PSEU</name>
<protein>
    <submittedName>
        <fullName evidence="2">DUF742 domain-containing protein</fullName>
    </submittedName>
</protein>
<dbReference type="RefSeq" id="WP_169394802.1">
    <property type="nucleotide sequence ID" value="NZ_BAAAJH010000009.1"/>
</dbReference>
<dbReference type="InterPro" id="IPR007995">
    <property type="entry name" value="DUF742"/>
</dbReference>
<dbReference type="PANTHER" id="PTHR36221:SF1">
    <property type="entry name" value="DUF742 DOMAIN-CONTAINING PROTEIN"/>
    <property type="match status" value="1"/>
</dbReference>
<sequence length="251" mass="25648">MDPDDAEPTVGRTGARFGGGSRRRKSKRRGPGGQPTSELNTEALAAVPEAEAEGKPDHAPDDGFVVYRSSPVGLTGARFGGAPRDHSRSAQTDPPDLEEGPINGPSAGSDPAGADPASAYPYQSGGDYLASGYGAESGAAVEGPTSFVRPYVLTRGRTRSQYELSIETLVSAVPMATSGPAAAEHEAVISLCQEPRSVAEVAALLGIPLGVAKVILGDLVANGAVAVHRTVGVAGPDLALMERVLAGLRRL</sequence>
<gene>
    <name evidence="2" type="ORF">HF577_06370</name>
</gene>
<comment type="caution">
    <text evidence="2">The sequence shown here is derived from an EMBL/GenBank/DDBJ whole genome shotgun (WGS) entry which is preliminary data.</text>
</comment>
<proteinExistence type="predicted"/>
<organism evidence="2 3">
    <name type="scientific">Pseudonocardia xinjiangensis</name>
    <dbReference type="NCBI Taxonomy" id="75289"/>
    <lineage>
        <taxon>Bacteria</taxon>
        <taxon>Bacillati</taxon>
        <taxon>Actinomycetota</taxon>
        <taxon>Actinomycetes</taxon>
        <taxon>Pseudonocardiales</taxon>
        <taxon>Pseudonocardiaceae</taxon>
        <taxon>Pseudonocardia</taxon>
    </lineage>
</organism>
<dbReference type="Proteomes" id="UP001296706">
    <property type="component" value="Unassembled WGS sequence"/>
</dbReference>
<feature type="region of interest" description="Disordered" evidence="1">
    <location>
        <begin position="1"/>
        <end position="120"/>
    </location>
</feature>
<reference evidence="2 3" key="1">
    <citation type="submission" date="2020-04" db="EMBL/GenBank/DDBJ databases">
        <authorList>
            <person name="Klaysubun C."/>
            <person name="Duangmal K."/>
            <person name="Lipun K."/>
        </authorList>
    </citation>
    <scope>NUCLEOTIDE SEQUENCE [LARGE SCALE GENOMIC DNA]</scope>
    <source>
        <strain evidence="2 3">JCM 11839</strain>
    </source>
</reference>
<accession>A0ABX1R8M1</accession>
<evidence type="ECO:0000313" key="2">
    <source>
        <dbReference type="EMBL" id="NMH76725.1"/>
    </source>
</evidence>